<feature type="domain" description="Large ribosomal subunit protein uL15/eL18" evidence="6">
    <location>
        <begin position="83"/>
        <end position="143"/>
    </location>
</feature>
<comment type="subunit">
    <text evidence="4">Part of the 50S ribosomal subunit.</text>
</comment>
<keyword evidence="3 4" id="KW-0687">Ribonucleoprotein</keyword>
<comment type="similarity">
    <text evidence="1 4">Belongs to the universal ribosomal protein uL15 family.</text>
</comment>
<dbReference type="Pfam" id="PF00828">
    <property type="entry name" value="Ribosomal_L27A"/>
    <property type="match status" value="1"/>
</dbReference>
<dbReference type="HOGENOM" id="CLU_055188_4_2_6"/>
<sequence length="147" mass="15869">MNVMQLNTLSPIQGEKQSRKRVGRGIGSGFGKTCGRGHKGQKARSGGFRKVGFEGGQMPLQRRLPKVGFSSRVSIVTSQVTLSEIDRLTETDITIDALKAHNLITKNIKRVKVILSGEIIKTVTLTGIKTTKGAKLAIEAVKGLVNE</sequence>
<evidence type="ECO:0000256" key="3">
    <source>
        <dbReference type="ARBA" id="ARBA00023274"/>
    </source>
</evidence>
<dbReference type="KEGG" id="rma:Rmag_0184"/>
<gene>
    <name evidence="4" type="primary">rplO</name>
    <name evidence="7" type="ordered locus">Rmag_0184</name>
</gene>
<dbReference type="InterPro" id="IPR005749">
    <property type="entry name" value="Ribosomal_uL15_bac-type"/>
</dbReference>
<keyword evidence="4" id="KW-0694">RNA-binding</keyword>
<dbReference type="Gene3D" id="3.100.10.10">
    <property type="match status" value="1"/>
</dbReference>
<keyword evidence="4" id="KW-0699">rRNA-binding</keyword>
<evidence type="ECO:0000259" key="6">
    <source>
        <dbReference type="Pfam" id="PF00828"/>
    </source>
</evidence>
<feature type="compositionally biased region" description="Gly residues" evidence="5">
    <location>
        <begin position="24"/>
        <end position="34"/>
    </location>
</feature>
<dbReference type="GO" id="GO:0003735">
    <property type="term" value="F:structural constituent of ribosome"/>
    <property type="evidence" value="ECO:0007669"/>
    <property type="project" value="InterPro"/>
</dbReference>
<dbReference type="eggNOG" id="COG0200">
    <property type="taxonomic scope" value="Bacteria"/>
</dbReference>
<feature type="region of interest" description="Disordered" evidence="5">
    <location>
        <begin position="1"/>
        <end position="54"/>
    </location>
</feature>
<evidence type="ECO:0000313" key="8">
    <source>
        <dbReference type="Proteomes" id="UP000002587"/>
    </source>
</evidence>
<dbReference type="GO" id="GO:0019843">
    <property type="term" value="F:rRNA binding"/>
    <property type="evidence" value="ECO:0007669"/>
    <property type="project" value="UniProtKB-UniRule"/>
</dbReference>
<dbReference type="HAMAP" id="MF_01341">
    <property type="entry name" value="Ribosomal_uL15"/>
    <property type="match status" value="1"/>
</dbReference>
<dbReference type="AlphaFoldDB" id="A1AVL9"/>
<evidence type="ECO:0000256" key="4">
    <source>
        <dbReference type="HAMAP-Rule" id="MF_01341"/>
    </source>
</evidence>
<evidence type="ECO:0000256" key="2">
    <source>
        <dbReference type="ARBA" id="ARBA00022980"/>
    </source>
</evidence>
<dbReference type="GO" id="GO:0006412">
    <property type="term" value="P:translation"/>
    <property type="evidence" value="ECO:0007669"/>
    <property type="project" value="UniProtKB-UniRule"/>
</dbReference>
<dbReference type="STRING" id="413404.Rmag_0184"/>
<feature type="compositionally biased region" description="Polar residues" evidence="5">
    <location>
        <begin position="1"/>
        <end position="11"/>
    </location>
</feature>
<dbReference type="GO" id="GO:0022625">
    <property type="term" value="C:cytosolic large ribosomal subunit"/>
    <property type="evidence" value="ECO:0007669"/>
    <property type="project" value="TreeGrafter"/>
</dbReference>
<dbReference type="InterPro" id="IPR021131">
    <property type="entry name" value="Ribosomal_uL15/eL18"/>
</dbReference>
<dbReference type="InterPro" id="IPR036227">
    <property type="entry name" value="Ribosomal_uL15/eL18_sf"/>
</dbReference>
<comment type="function">
    <text evidence="4">Binds to the 23S rRNA.</text>
</comment>
<evidence type="ECO:0000313" key="7">
    <source>
        <dbReference type="EMBL" id="ABL01976.1"/>
    </source>
</evidence>
<protein>
    <recommendedName>
        <fullName evidence="4">Large ribosomal subunit protein uL15</fullName>
    </recommendedName>
</protein>
<dbReference type="SUPFAM" id="SSF52080">
    <property type="entry name" value="Ribosomal proteins L15p and L18e"/>
    <property type="match status" value="1"/>
</dbReference>
<dbReference type="PANTHER" id="PTHR12934">
    <property type="entry name" value="50S RIBOSOMAL PROTEIN L15"/>
    <property type="match status" value="1"/>
</dbReference>
<dbReference type="PANTHER" id="PTHR12934:SF11">
    <property type="entry name" value="LARGE RIBOSOMAL SUBUNIT PROTEIN UL15M"/>
    <property type="match status" value="1"/>
</dbReference>
<accession>A1AVL9</accession>
<dbReference type="InterPro" id="IPR030878">
    <property type="entry name" value="Ribosomal_uL15"/>
</dbReference>
<keyword evidence="8" id="KW-1185">Reference proteome</keyword>
<evidence type="ECO:0000256" key="5">
    <source>
        <dbReference type="SAM" id="MobiDB-lite"/>
    </source>
</evidence>
<dbReference type="Proteomes" id="UP000002587">
    <property type="component" value="Chromosome"/>
</dbReference>
<dbReference type="EMBL" id="CP000488">
    <property type="protein sequence ID" value="ABL01976.1"/>
    <property type="molecule type" value="Genomic_DNA"/>
</dbReference>
<organism evidence="7 8">
    <name type="scientific">Ruthia magnifica subsp. Calyptogena magnifica</name>
    <dbReference type="NCBI Taxonomy" id="413404"/>
    <lineage>
        <taxon>Bacteria</taxon>
        <taxon>Pseudomonadati</taxon>
        <taxon>Pseudomonadota</taxon>
        <taxon>Gammaproteobacteria</taxon>
        <taxon>Candidatus Pseudothioglobaceae</taxon>
        <taxon>Candidatus Ruthturnera</taxon>
    </lineage>
</organism>
<evidence type="ECO:0000256" key="1">
    <source>
        <dbReference type="ARBA" id="ARBA00007320"/>
    </source>
</evidence>
<proteinExistence type="inferred from homology"/>
<reference evidence="7 8" key="1">
    <citation type="journal article" date="2007" name="Science">
        <title>The Calyptogena magnifica chemoautotrophic symbiont genome.</title>
        <authorList>
            <person name="Newton I.L.G."/>
            <person name="Woyke T."/>
            <person name="Auchtung T.A."/>
            <person name="Dilly G.F."/>
            <person name="Dutton R.J."/>
            <person name="Fisher M.C."/>
            <person name="Fontanez K.M."/>
            <person name="Lau E."/>
            <person name="Stewart F.J."/>
            <person name="Richardson P.M."/>
            <person name="Barry K.W."/>
            <person name="Saunders E."/>
            <person name="Detter J.C."/>
            <person name="Wu D."/>
            <person name="Eisen J.A."/>
            <person name="Cavanaugh C.M."/>
        </authorList>
    </citation>
    <scope>NUCLEOTIDE SEQUENCE [LARGE SCALE GENOMIC DNA]</scope>
    <source>
        <strain evidence="7 8">Cm</strain>
    </source>
</reference>
<keyword evidence="2 4" id="KW-0689">Ribosomal protein</keyword>
<dbReference type="NCBIfam" id="TIGR01071">
    <property type="entry name" value="rplO_bact"/>
    <property type="match status" value="1"/>
</dbReference>
<name>A1AVL9_RUTMC</name>